<sequence length="91" mass="10472">MTRDLQLEIFHKSIFACTLLEGYQAAPIARRGKLPIIYNSTTRKVRTLPCLNLVQRGTRFHYYSFGFEPESLINETSNISSNEKMARMAKS</sequence>
<accession>A0AAE1RUK7</accession>
<keyword evidence="2" id="KW-1185">Reference proteome</keyword>
<reference evidence="1" key="1">
    <citation type="submission" date="2023-12" db="EMBL/GenBank/DDBJ databases">
        <title>Genome assembly of Anisodus tanguticus.</title>
        <authorList>
            <person name="Wang Y.-J."/>
        </authorList>
    </citation>
    <scope>NUCLEOTIDE SEQUENCE</scope>
    <source>
        <strain evidence="1">KB-2021</strain>
        <tissue evidence="1">Leaf</tissue>
    </source>
</reference>
<dbReference type="AlphaFoldDB" id="A0AAE1RUK7"/>
<evidence type="ECO:0000313" key="1">
    <source>
        <dbReference type="EMBL" id="KAK4357930.1"/>
    </source>
</evidence>
<protein>
    <submittedName>
        <fullName evidence="1">Uncharacterized protein</fullName>
    </submittedName>
</protein>
<organism evidence="1 2">
    <name type="scientific">Anisodus tanguticus</name>
    <dbReference type="NCBI Taxonomy" id="243964"/>
    <lineage>
        <taxon>Eukaryota</taxon>
        <taxon>Viridiplantae</taxon>
        <taxon>Streptophyta</taxon>
        <taxon>Embryophyta</taxon>
        <taxon>Tracheophyta</taxon>
        <taxon>Spermatophyta</taxon>
        <taxon>Magnoliopsida</taxon>
        <taxon>eudicotyledons</taxon>
        <taxon>Gunneridae</taxon>
        <taxon>Pentapetalae</taxon>
        <taxon>asterids</taxon>
        <taxon>lamiids</taxon>
        <taxon>Solanales</taxon>
        <taxon>Solanaceae</taxon>
        <taxon>Solanoideae</taxon>
        <taxon>Hyoscyameae</taxon>
        <taxon>Anisodus</taxon>
    </lineage>
</organism>
<evidence type="ECO:0000313" key="2">
    <source>
        <dbReference type="Proteomes" id="UP001291623"/>
    </source>
</evidence>
<dbReference type="EMBL" id="JAVYJV010000012">
    <property type="protein sequence ID" value="KAK4357930.1"/>
    <property type="molecule type" value="Genomic_DNA"/>
</dbReference>
<proteinExistence type="predicted"/>
<dbReference type="Proteomes" id="UP001291623">
    <property type="component" value="Unassembled WGS sequence"/>
</dbReference>
<gene>
    <name evidence="1" type="ORF">RND71_023540</name>
</gene>
<comment type="caution">
    <text evidence="1">The sequence shown here is derived from an EMBL/GenBank/DDBJ whole genome shotgun (WGS) entry which is preliminary data.</text>
</comment>
<name>A0AAE1RUK7_9SOLA</name>